<comment type="caution">
    <text evidence="2">The sequence shown here is derived from an EMBL/GenBank/DDBJ whole genome shotgun (WGS) entry which is preliminary data.</text>
</comment>
<evidence type="ECO:0000313" key="3">
    <source>
        <dbReference type="Proteomes" id="UP000289340"/>
    </source>
</evidence>
<feature type="compositionally biased region" description="Basic and acidic residues" evidence="1">
    <location>
        <begin position="7"/>
        <end position="29"/>
    </location>
</feature>
<protein>
    <submittedName>
        <fullName evidence="2">Uncharacterized protein</fullName>
    </submittedName>
</protein>
<evidence type="ECO:0000313" key="2">
    <source>
        <dbReference type="EMBL" id="RZB64705.1"/>
    </source>
</evidence>
<organism evidence="2 3">
    <name type="scientific">Glycine soja</name>
    <name type="common">Wild soybean</name>
    <dbReference type="NCBI Taxonomy" id="3848"/>
    <lineage>
        <taxon>Eukaryota</taxon>
        <taxon>Viridiplantae</taxon>
        <taxon>Streptophyta</taxon>
        <taxon>Embryophyta</taxon>
        <taxon>Tracheophyta</taxon>
        <taxon>Spermatophyta</taxon>
        <taxon>Magnoliopsida</taxon>
        <taxon>eudicotyledons</taxon>
        <taxon>Gunneridae</taxon>
        <taxon>Pentapetalae</taxon>
        <taxon>rosids</taxon>
        <taxon>fabids</taxon>
        <taxon>Fabales</taxon>
        <taxon>Fabaceae</taxon>
        <taxon>Papilionoideae</taxon>
        <taxon>50 kb inversion clade</taxon>
        <taxon>NPAAA clade</taxon>
        <taxon>indigoferoid/millettioid clade</taxon>
        <taxon>Phaseoleae</taxon>
        <taxon>Glycine</taxon>
        <taxon>Glycine subgen. Soja</taxon>
    </lineage>
</organism>
<reference evidence="2 3" key="1">
    <citation type="submission" date="2018-09" db="EMBL/GenBank/DDBJ databases">
        <title>A high-quality reference genome of wild soybean provides a powerful tool to mine soybean genomes.</title>
        <authorList>
            <person name="Xie M."/>
            <person name="Chung C.Y.L."/>
            <person name="Li M.-W."/>
            <person name="Wong F.-L."/>
            <person name="Chan T.-F."/>
            <person name="Lam H.-M."/>
        </authorList>
    </citation>
    <scope>NUCLEOTIDE SEQUENCE [LARGE SCALE GENOMIC DNA]</scope>
    <source>
        <strain evidence="3">cv. W05</strain>
        <tissue evidence="2">Hypocotyl of etiolated seedlings</tissue>
    </source>
</reference>
<dbReference type="EMBL" id="QZWG01000015">
    <property type="protein sequence ID" value="RZB64705.1"/>
    <property type="molecule type" value="Genomic_DNA"/>
</dbReference>
<dbReference type="AlphaFoldDB" id="A0A445GTT5"/>
<feature type="region of interest" description="Disordered" evidence="1">
    <location>
        <begin position="1"/>
        <end position="32"/>
    </location>
</feature>
<evidence type="ECO:0000256" key="1">
    <source>
        <dbReference type="SAM" id="MobiDB-lite"/>
    </source>
</evidence>
<accession>A0A445GTT5</accession>
<gene>
    <name evidence="2" type="ORF">D0Y65_040975</name>
</gene>
<name>A0A445GTT5_GLYSO</name>
<dbReference type="Proteomes" id="UP000289340">
    <property type="component" value="Chromosome 15"/>
</dbReference>
<proteinExistence type="predicted"/>
<keyword evidence="3" id="KW-1185">Reference proteome</keyword>
<sequence>MAQENNDPPRDENFRNENFRDENFRDESRQSLSFRSPMSRMLSFTRMLGRERKGNVALSSCGSDCSCAAEQGEPEETHRGRWNSSLWVRDAAIEVVVVLDSGLNRSIGDIDNSYDFHYHTF</sequence>